<dbReference type="RefSeq" id="WP_264140227.1">
    <property type="nucleotide sequence ID" value="NZ_JAOYOD010000001.1"/>
</dbReference>
<dbReference type="InterPro" id="IPR035953">
    <property type="entry name" value="Dextranase_N-ter"/>
</dbReference>
<evidence type="ECO:0000313" key="3">
    <source>
        <dbReference type="Proteomes" id="UP001300692"/>
    </source>
</evidence>
<feature type="domain" description="Secretion system C-terminal sorting" evidence="1">
    <location>
        <begin position="548"/>
        <end position="602"/>
    </location>
</feature>
<evidence type="ECO:0000313" key="2">
    <source>
        <dbReference type="EMBL" id="MCV9389304.1"/>
    </source>
</evidence>
<evidence type="ECO:0000259" key="1">
    <source>
        <dbReference type="Pfam" id="PF18962"/>
    </source>
</evidence>
<dbReference type="InterPro" id="IPR011050">
    <property type="entry name" value="Pectin_lyase_fold/virulence"/>
</dbReference>
<protein>
    <submittedName>
        <fullName evidence="2">T9SS type A sorting domain-containing protein</fullName>
    </submittedName>
</protein>
<dbReference type="Gene3D" id="2.60.350.10">
    <property type="entry name" value="Dextranase, N-terminal"/>
    <property type="match status" value="1"/>
</dbReference>
<name>A0ABT3D0G0_9BACT</name>
<proteinExistence type="predicted"/>
<dbReference type="EMBL" id="JAOYOD010000001">
    <property type="protein sequence ID" value="MCV9389304.1"/>
    <property type="molecule type" value="Genomic_DNA"/>
</dbReference>
<dbReference type="NCBIfam" id="TIGR04183">
    <property type="entry name" value="Por_Secre_tail"/>
    <property type="match status" value="1"/>
</dbReference>
<dbReference type="Pfam" id="PF18962">
    <property type="entry name" value="Por_Secre_tail"/>
    <property type="match status" value="1"/>
</dbReference>
<dbReference type="Gene3D" id="2.160.20.10">
    <property type="entry name" value="Single-stranded right-handed beta-helix, Pectin lyase-like"/>
    <property type="match status" value="1"/>
</dbReference>
<organism evidence="2 3">
    <name type="scientific">Reichenbachiella ulvae</name>
    <dbReference type="NCBI Taxonomy" id="2980104"/>
    <lineage>
        <taxon>Bacteria</taxon>
        <taxon>Pseudomonadati</taxon>
        <taxon>Bacteroidota</taxon>
        <taxon>Cytophagia</taxon>
        <taxon>Cytophagales</taxon>
        <taxon>Reichenbachiellaceae</taxon>
        <taxon>Reichenbachiella</taxon>
    </lineage>
</organism>
<reference evidence="2 3" key="1">
    <citation type="submission" date="2022-10" db="EMBL/GenBank/DDBJ databases">
        <title>Comparative genomics and taxonomic characterization of three novel marine species of genus Reichenbachiella exhibiting antioxidant and polysaccharide degradation activities.</title>
        <authorList>
            <person name="Muhammad N."/>
            <person name="Lee Y.-J."/>
            <person name="Ko J."/>
            <person name="Kim S.-G."/>
        </authorList>
    </citation>
    <scope>NUCLEOTIDE SEQUENCE [LARGE SCALE GENOMIC DNA]</scope>
    <source>
        <strain evidence="2 3">ABR2-5</strain>
    </source>
</reference>
<keyword evidence="3" id="KW-1185">Reference proteome</keyword>
<dbReference type="Proteomes" id="UP001300692">
    <property type="component" value="Unassembled WGS sequence"/>
</dbReference>
<accession>A0ABT3D0G0</accession>
<dbReference type="SUPFAM" id="SSF51126">
    <property type="entry name" value="Pectin lyase-like"/>
    <property type="match status" value="1"/>
</dbReference>
<comment type="caution">
    <text evidence="2">The sequence shown here is derived from an EMBL/GenBank/DDBJ whole genome shotgun (WGS) entry which is preliminary data.</text>
</comment>
<sequence>MFSLIAKAQSIDGLAVYDWPTQEGEAYLSKNYKVTLSQNGIVIDSKVIYSEGRDEDIGDWASQFKGDRTFNWTMFSYNFSSPLTITVEKLFGEAASEVEVFPSPFEVEPILSNDGLKVEFVLDQPRYVSVNFLSDDNKHTSDGVIKHMMMVFAEMEETIVPDKNSPAVHVYSASSTLAQLQDANVIYFPVGFHDLRDVMDDFGNLGPAINKVGKQVYFEGGAYVHGRITGVSGENVKIYGRGVLTGREYIWKETFAPNQAHIGVGYNNGGYNTVEGIIVCDGAGHGVNLGHHATYQNLKYWGWHPNNDGARPWGTDNKIDQCFFRSCDDALYNKGLTVTETVFWPGFNGSILCMGWDGKYHTENSTLIDNYVIYPEWRKIGNNHGILMSQIDYDMNGTNVTIKNLHVDGNITALVNLKNNTRKTTEGVYELGTDYTGTVGNVSGLHLENITVTGGQLQFIGDAYEQEISPSLSLIEGTQLSNGDVYYFEEILFKNVVIDGVLLTEDNKDDYFTIDPETTRNISFEEGEAEKEEEILSLINTKGYKYILYPNPTTQLINYDEAESDTNYQVWTTSGQLILKGQGKKVDVQHLKSGIYLFRTQGQVFRFVKE</sequence>
<dbReference type="InterPro" id="IPR012334">
    <property type="entry name" value="Pectin_lyas_fold"/>
</dbReference>
<dbReference type="InterPro" id="IPR026444">
    <property type="entry name" value="Secre_tail"/>
</dbReference>
<gene>
    <name evidence="2" type="ORF">N7U62_21745</name>
</gene>